<accession>A0A0R0H3V7</accession>
<proteinExistence type="predicted"/>
<dbReference type="InParanoid" id="A0A0R0H3V7"/>
<dbReference type="EMBL" id="CM000845">
    <property type="protein sequence ID" value="KRH25500.1"/>
    <property type="molecule type" value="Genomic_DNA"/>
</dbReference>
<dbReference type="Gramene" id="KRH25500">
    <property type="protein sequence ID" value="KRH25500"/>
    <property type="gene ID" value="GLYMA_12G107800"/>
</dbReference>
<sequence length="109" mass="11905">MYTKFPSLSVDINFASMTCASKQYLCAIEASSHMISLANFNSSACLLPWWMLHAKLSRVGTVILNFECAILPPGSSKDVIPLDATISIISRLLLMADDNVCHMIVLSVP</sequence>
<dbReference type="EnsemblPlants" id="KRH25500">
    <property type="protein sequence ID" value="KRH25500"/>
    <property type="gene ID" value="GLYMA_12G107800"/>
</dbReference>
<organism evidence="1">
    <name type="scientific">Glycine max</name>
    <name type="common">Soybean</name>
    <name type="synonym">Glycine hispida</name>
    <dbReference type="NCBI Taxonomy" id="3847"/>
    <lineage>
        <taxon>Eukaryota</taxon>
        <taxon>Viridiplantae</taxon>
        <taxon>Streptophyta</taxon>
        <taxon>Embryophyta</taxon>
        <taxon>Tracheophyta</taxon>
        <taxon>Spermatophyta</taxon>
        <taxon>Magnoliopsida</taxon>
        <taxon>eudicotyledons</taxon>
        <taxon>Gunneridae</taxon>
        <taxon>Pentapetalae</taxon>
        <taxon>rosids</taxon>
        <taxon>fabids</taxon>
        <taxon>Fabales</taxon>
        <taxon>Fabaceae</taxon>
        <taxon>Papilionoideae</taxon>
        <taxon>50 kb inversion clade</taxon>
        <taxon>NPAAA clade</taxon>
        <taxon>indigoferoid/millettioid clade</taxon>
        <taxon>Phaseoleae</taxon>
        <taxon>Glycine</taxon>
        <taxon>Glycine subgen. Soja</taxon>
    </lineage>
</organism>
<dbReference type="AlphaFoldDB" id="A0A0R0H3V7"/>
<evidence type="ECO:0000313" key="1">
    <source>
        <dbReference type="EMBL" id="KRH25500.1"/>
    </source>
</evidence>
<reference evidence="1 2" key="1">
    <citation type="journal article" date="2010" name="Nature">
        <title>Genome sequence of the palaeopolyploid soybean.</title>
        <authorList>
            <person name="Schmutz J."/>
            <person name="Cannon S.B."/>
            <person name="Schlueter J."/>
            <person name="Ma J."/>
            <person name="Mitros T."/>
            <person name="Nelson W."/>
            <person name="Hyten D.L."/>
            <person name="Song Q."/>
            <person name="Thelen J.J."/>
            <person name="Cheng J."/>
            <person name="Xu D."/>
            <person name="Hellsten U."/>
            <person name="May G.D."/>
            <person name="Yu Y."/>
            <person name="Sakurai T."/>
            <person name="Umezawa T."/>
            <person name="Bhattacharyya M.K."/>
            <person name="Sandhu D."/>
            <person name="Valliyodan B."/>
            <person name="Lindquist E."/>
            <person name="Peto M."/>
            <person name="Grant D."/>
            <person name="Shu S."/>
            <person name="Goodstein D."/>
            <person name="Barry K."/>
            <person name="Futrell-Griggs M."/>
            <person name="Abernathy B."/>
            <person name="Du J."/>
            <person name="Tian Z."/>
            <person name="Zhu L."/>
            <person name="Gill N."/>
            <person name="Joshi T."/>
            <person name="Libault M."/>
            <person name="Sethuraman A."/>
            <person name="Zhang X.-C."/>
            <person name="Shinozaki K."/>
            <person name="Nguyen H.T."/>
            <person name="Wing R.A."/>
            <person name="Cregan P."/>
            <person name="Specht J."/>
            <person name="Grimwood J."/>
            <person name="Rokhsar D."/>
            <person name="Stacey G."/>
            <person name="Shoemaker R.C."/>
            <person name="Jackson S.A."/>
        </authorList>
    </citation>
    <scope>NUCLEOTIDE SEQUENCE</scope>
    <source>
        <strain evidence="2">cv. Williams 82</strain>
        <tissue evidence="1">Callus</tissue>
    </source>
</reference>
<evidence type="ECO:0000313" key="2">
    <source>
        <dbReference type="EnsemblPlants" id="KRH25500"/>
    </source>
</evidence>
<protein>
    <submittedName>
        <fullName evidence="1 2">Uncharacterized protein</fullName>
    </submittedName>
</protein>
<reference evidence="2" key="2">
    <citation type="submission" date="2018-02" db="UniProtKB">
        <authorList>
            <consortium name="EnsemblPlants"/>
        </authorList>
    </citation>
    <scope>IDENTIFICATION</scope>
    <source>
        <strain evidence="2">Williams 82</strain>
    </source>
</reference>
<evidence type="ECO:0000313" key="3">
    <source>
        <dbReference type="Proteomes" id="UP000008827"/>
    </source>
</evidence>
<dbReference type="Proteomes" id="UP000008827">
    <property type="component" value="Chromosome 12"/>
</dbReference>
<name>A0A0R0H3V7_SOYBN</name>
<reference evidence="1" key="3">
    <citation type="submission" date="2018-07" db="EMBL/GenBank/DDBJ databases">
        <title>WGS assembly of Glycine max.</title>
        <authorList>
            <person name="Schmutz J."/>
            <person name="Cannon S."/>
            <person name="Schlueter J."/>
            <person name="Ma J."/>
            <person name="Mitros T."/>
            <person name="Nelson W."/>
            <person name="Hyten D."/>
            <person name="Song Q."/>
            <person name="Thelen J."/>
            <person name="Cheng J."/>
            <person name="Xu D."/>
            <person name="Hellsten U."/>
            <person name="May G."/>
            <person name="Yu Y."/>
            <person name="Sakurai T."/>
            <person name="Umezawa T."/>
            <person name="Bhattacharyya M."/>
            <person name="Sandhu D."/>
            <person name="Valliyodan B."/>
            <person name="Lindquist E."/>
            <person name="Peto M."/>
            <person name="Grant D."/>
            <person name="Shu S."/>
            <person name="Goodstein D."/>
            <person name="Barry K."/>
            <person name="Futrell-Griggs M."/>
            <person name="Abernathy B."/>
            <person name="Du J."/>
            <person name="Tian Z."/>
            <person name="Zhu L."/>
            <person name="Gill N."/>
            <person name="Joshi T."/>
            <person name="Libault M."/>
            <person name="Sethuraman A."/>
            <person name="Zhang X."/>
            <person name="Shinozaki K."/>
            <person name="Nguyen H."/>
            <person name="Wing R."/>
            <person name="Cregan P."/>
            <person name="Specht J."/>
            <person name="Grimwood J."/>
            <person name="Rokhsar D."/>
            <person name="Stacey G."/>
            <person name="Shoemaker R."/>
            <person name="Jackson S."/>
        </authorList>
    </citation>
    <scope>NUCLEOTIDE SEQUENCE</scope>
    <source>
        <tissue evidence="1">Callus</tissue>
    </source>
</reference>
<keyword evidence="3" id="KW-1185">Reference proteome</keyword>
<gene>
    <name evidence="1" type="ORF">GLYMA_12G107800</name>
</gene>